<accession>A0A378I1E8</accession>
<name>A0A378I1E8_9GAMM</name>
<keyword evidence="2" id="KW-0560">Oxidoreductase</keyword>
<reference evidence="2 3" key="1">
    <citation type="submission" date="2018-06" db="EMBL/GenBank/DDBJ databases">
        <authorList>
            <consortium name="Pathogen Informatics"/>
            <person name="Doyle S."/>
        </authorList>
    </citation>
    <scope>NUCLEOTIDE SEQUENCE [LARGE SCALE GENOMIC DNA]</scope>
    <source>
        <strain evidence="2 3">NCTC13315</strain>
    </source>
</reference>
<evidence type="ECO:0000313" key="2">
    <source>
        <dbReference type="EMBL" id="STX28550.1"/>
    </source>
</evidence>
<dbReference type="EC" id="1.1.1.274" evidence="2"/>
<dbReference type="PANTHER" id="PTHR43827:SF8">
    <property type="entry name" value="ALDO_KETO REDUCTASE FAMILY PROTEIN"/>
    <property type="match status" value="1"/>
</dbReference>
<gene>
    <name evidence="2" type="primary">dkgA</name>
    <name evidence="2" type="ORF">NCTC13315_01080</name>
</gene>
<dbReference type="EMBL" id="UGNV01000001">
    <property type="protein sequence ID" value="STX28550.1"/>
    <property type="molecule type" value="Genomic_DNA"/>
</dbReference>
<dbReference type="AlphaFoldDB" id="A0A378I1E8"/>
<dbReference type="PRINTS" id="PR00069">
    <property type="entry name" value="ALDKETRDTASE"/>
</dbReference>
<dbReference type="InterPro" id="IPR036812">
    <property type="entry name" value="NAD(P)_OxRdtase_dom_sf"/>
</dbReference>
<organism evidence="2 3">
    <name type="scientific">Legionella beliardensis</name>
    <dbReference type="NCBI Taxonomy" id="91822"/>
    <lineage>
        <taxon>Bacteria</taxon>
        <taxon>Pseudomonadati</taxon>
        <taxon>Pseudomonadota</taxon>
        <taxon>Gammaproteobacteria</taxon>
        <taxon>Legionellales</taxon>
        <taxon>Legionellaceae</taxon>
        <taxon>Legionella</taxon>
    </lineage>
</organism>
<dbReference type="PANTHER" id="PTHR43827">
    <property type="entry name" value="2,5-DIKETO-D-GLUCONIC ACID REDUCTASE"/>
    <property type="match status" value="1"/>
</dbReference>
<evidence type="ECO:0000313" key="3">
    <source>
        <dbReference type="Proteomes" id="UP000254968"/>
    </source>
</evidence>
<dbReference type="Pfam" id="PF00248">
    <property type="entry name" value="Aldo_ket_red"/>
    <property type="match status" value="1"/>
</dbReference>
<dbReference type="Gene3D" id="3.20.20.100">
    <property type="entry name" value="NADP-dependent oxidoreductase domain"/>
    <property type="match status" value="1"/>
</dbReference>
<protein>
    <submittedName>
        <fullName evidence="2">D-xylose reductase III</fullName>
        <ecNumber evidence="2">1.1.1.274</ecNumber>
    </submittedName>
</protein>
<dbReference type="SUPFAM" id="SSF51430">
    <property type="entry name" value="NAD(P)-linked oxidoreductase"/>
    <property type="match status" value="1"/>
</dbReference>
<dbReference type="CDD" id="cd19071">
    <property type="entry name" value="AKR_AKR1-5-like"/>
    <property type="match status" value="1"/>
</dbReference>
<keyword evidence="3" id="KW-1185">Reference proteome</keyword>
<dbReference type="GO" id="GO:0050580">
    <property type="term" value="F:2,5-didehydrogluconate reductase activity"/>
    <property type="evidence" value="ECO:0007669"/>
    <property type="project" value="UniProtKB-EC"/>
</dbReference>
<sequence>MMDVAIPTILYGTAWKEEKTEQLVLQALQLGYKGIDTANQRKHYFEEGVGNAIQQFLKTSQKSRTSLFIQTKFTSAAGQDHRKPYDESDSLTNQVKQSFASSLNHLQTDYIDSYVLHGPTSSQGINSADLEIWQAMEELVYARKVKFLGISNVNIAQLEELYKHVAVKPTFVQNRCFAITEWDKAIRVFSRQNNIIYQGFSLLTANQRYLLNPYFQSVAVKYDKTIPQITFRFALQIGMLPLTGTTNAVHMQDDLAINDFELTVEEIERIEKSL</sequence>
<dbReference type="Proteomes" id="UP000254968">
    <property type="component" value="Unassembled WGS sequence"/>
</dbReference>
<dbReference type="InterPro" id="IPR023210">
    <property type="entry name" value="NADP_OxRdtase_dom"/>
</dbReference>
<dbReference type="InterPro" id="IPR020471">
    <property type="entry name" value="AKR"/>
</dbReference>
<proteinExistence type="predicted"/>
<evidence type="ECO:0000259" key="1">
    <source>
        <dbReference type="Pfam" id="PF00248"/>
    </source>
</evidence>
<feature type="domain" description="NADP-dependent oxidoreductase" evidence="1">
    <location>
        <begin position="15"/>
        <end position="272"/>
    </location>
</feature>